<name>A0A1Y2LJP7_EPING</name>
<dbReference type="EMBL" id="KZ107861">
    <property type="protein sequence ID" value="OSS43829.1"/>
    <property type="molecule type" value="Genomic_DNA"/>
</dbReference>
<organism evidence="2 3">
    <name type="scientific">Epicoccum nigrum</name>
    <name type="common">Soil fungus</name>
    <name type="synonym">Epicoccum purpurascens</name>
    <dbReference type="NCBI Taxonomy" id="105696"/>
    <lineage>
        <taxon>Eukaryota</taxon>
        <taxon>Fungi</taxon>
        <taxon>Dikarya</taxon>
        <taxon>Ascomycota</taxon>
        <taxon>Pezizomycotina</taxon>
        <taxon>Dothideomycetes</taxon>
        <taxon>Pleosporomycetidae</taxon>
        <taxon>Pleosporales</taxon>
        <taxon>Pleosporineae</taxon>
        <taxon>Didymellaceae</taxon>
        <taxon>Epicoccum</taxon>
    </lineage>
</organism>
<proteinExistence type="predicted"/>
<dbReference type="AlphaFoldDB" id="A0A1Y2LJP7"/>
<evidence type="ECO:0000256" key="1">
    <source>
        <dbReference type="SAM" id="MobiDB-lite"/>
    </source>
</evidence>
<dbReference type="Proteomes" id="UP000193240">
    <property type="component" value="Unassembled WGS sequence"/>
</dbReference>
<reference evidence="2 3" key="1">
    <citation type="journal article" date="2017" name="Genome Announc.">
        <title>Genome sequence of the saprophytic ascomycete Epicoccum nigrum ICMP 19927 strain isolated from New Zealand.</title>
        <authorList>
            <person name="Fokin M."/>
            <person name="Fleetwood D."/>
            <person name="Weir B.S."/>
            <person name="Villas-Boas S.G."/>
        </authorList>
    </citation>
    <scope>NUCLEOTIDE SEQUENCE [LARGE SCALE GENOMIC DNA]</scope>
    <source>
        <strain evidence="2 3">ICMP 19927</strain>
    </source>
</reference>
<keyword evidence="3" id="KW-1185">Reference proteome</keyword>
<sequence length="131" mass="14862">MFKTPWYRLSWPTRLDRHYTSSPASFFDVLKQTHNFVPTRSLTDLQKIHSRAHVVQLDADALGVLGWYFFQSPANEDNVSIAEKGTAPTKSLEATGRSKSKARDLPPSQDHQDLAYFYFGVRSKVDTSSVP</sequence>
<feature type="region of interest" description="Disordered" evidence="1">
    <location>
        <begin position="80"/>
        <end position="109"/>
    </location>
</feature>
<dbReference type="InParanoid" id="A0A1Y2LJP7"/>
<evidence type="ECO:0000313" key="2">
    <source>
        <dbReference type="EMBL" id="OSS43829.1"/>
    </source>
</evidence>
<evidence type="ECO:0000313" key="3">
    <source>
        <dbReference type="Proteomes" id="UP000193240"/>
    </source>
</evidence>
<protein>
    <submittedName>
        <fullName evidence="2">Uncharacterized protein</fullName>
    </submittedName>
</protein>
<gene>
    <name evidence="2" type="ORF">B5807_11672</name>
</gene>
<accession>A0A1Y2LJP7</accession>